<evidence type="ECO:0000313" key="2">
    <source>
        <dbReference type="Proteomes" id="UP000293360"/>
    </source>
</evidence>
<reference evidence="1 2" key="1">
    <citation type="submission" date="2018-06" db="EMBL/GenBank/DDBJ databases">
        <title>Complete Genomes of Monosporascus.</title>
        <authorList>
            <person name="Robinson A.J."/>
            <person name="Natvig D.O."/>
        </authorList>
    </citation>
    <scope>NUCLEOTIDE SEQUENCE [LARGE SCALE GENOMIC DNA]</scope>
    <source>
        <strain evidence="1 2">CBS 110550</strain>
    </source>
</reference>
<accession>A0A4Q4TLL8</accession>
<dbReference type="Proteomes" id="UP000293360">
    <property type="component" value="Unassembled WGS sequence"/>
</dbReference>
<evidence type="ECO:0000313" key="1">
    <source>
        <dbReference type="EMBL" id="RYP07034.1"/>
    </source>
</evidence>
<organism evidence="1 2">
    <name type="scientific">Monosporascus ibericus</name>
    <dbReference type="NCBI Taxonomy" id="155417"/>
    <lineage>
        <taxon>Eukaryota</taxon>
        <taxon>Fungi</taxon>
        <taxon>Dikarya</taxon>
        <taxon>Ascomycota</taxon>
        <taxon>Pezizomycotina</taxon>
        <taxon>Sordariomycetes</taxon>
        <taxon>Xylariomycetidae</taxon>
        <taxon>Xylariales</taxon>
        <taxon>Xylariales incertae sedis</taxon>
        <taxon>Monosporascus</taxon>
    </lineage>
</organism>
<gene>
    <name evidence="1" type="ORF">DL764_002793</name>
</gene>
<dbReference type="EMBL" id="QJNU01000109">
    <property type="protein sequence ID" value="RYP07034.1"/>
    <property type="molecule type" value="Genomic_DNA"/>
</dbReference>
<dbReference type="OrthoDB" id="5422053at2759"/>
<keyword evidence="2" id="KW-1185">Reference proteome</keyword>
<comment type="caution">
    <text evidence="1">The sequence shown here is derived from an EMBL/GenBank/DDBJ whole genome shotgun (WGS) entry which is preliminary data.</text>
</comment>
<dbReference type="AlphaFoldDB" id="A0A4Q4TLL8"/>
<protein>
    <submittedName>
        <fullName evidence="1">Uncharacterized protein</fullName>
    </submittedName>
</protein>
<proteinExistence type="predicted"/>
<name>A0A4Q4TLL8_9PEZI</name>
<sequence>MALAYVSNTIGTRALLGEEVKVSLDADDIGEVKSTVNYRYGEAQGKGYTVAFRRLAETHGNLDIPKLDEDGVPVPVPVDDGSLLALQIIPRTDSRKRRFESLSVKLSLELDPIRGSNQNPPSLVAYEPAADGSEFFQECVTSVKKTSGSEVGAGIQASTFAEGTVKRTWGTEKGFDQRRRLTLSSKSSGLHIGTDTYVTFDLTAASAEDGIGDSLAVALIVKRSPGTSFYIVATSNASVNTRLSDFVPSGWKPGEASRSKSEKHDLSKVVRLGPFGPAPIGAEQICPEGVDAKHLRKASNQVLKGLGWNQVEETLRSSRAARYLPSRPHEQRDIGSWHLSTRIWHSCIRRKRMRSKDYWRWHIRTMALTTLSVFKSRGYVTYIKYLLFKSMLLGATAPSLTLAGMARRPLARLQSEDQIRRSTRPAA</sequence>